<dbReference type="PROSITE" id="PS50943">
    <property type="entry name" value="HTH_CROC1"/>
    <property type="match status" value="1"/>
</dbReference>
<evidence type="ECO:0000313" key="4">
    <source>
        <dbReference type="Proteomes" id="UP000238007"/>
    </source>
</evidence>
<dbReference type="PANTHER" id="PTHR46558:SF11">
    <property type="entry name" value="HTH-TYPE TRANSCRIPTIONAL REGULATOR XRE"/>
    <property type="match status" value="1"/>
</dbReference>
<dbReference type="InterPro" id="IPR010982">
    <property type="entry name" value="Lambda_DNA-bd_dom_sf"/>
</dbReference>
<dbReference type="PANTHER" id="PTHR46558">
    <property type="entry name" value="TRACRIPTIONAL REGULATORY PROTEIN-RELATED-RELATED"/>
    <property type="match status" value="1"/>
</dbReference>
<dbReference type="GO" id="GO:0003677">
    <property type="term" value="F:DNA binding"/>
    <property type="evidence" value="ECO:0007669"/>
    <property type="project" value="UniProtKB-KW"/>
</dbReference>
<dbReference type="OrthoDB" id="7861047at2"/>
<gene>
    <name evidence="3" type="ORF">CLV80_11733</name>
</gene>
<reference evidence="3 4" key="1">
    <citation type="submission" date="2018-03" db="EMBL/GenBank/DDBJ databases">
        <title>Genomic Encyclopedia of Archaeal and Bacterial Type Strains, Phase II (KMG-II): from individual species to whole genera.</title>
        <authorList>
            <person name="Goeker M."/>
        </authorList>
    </citation>
    <scope>NUCLEOTIDE SEQUENCE [LARGE SCALE GENOMIC DNA]</scope>
    <source>
        <strain evidence="3 4">DSM 101533</strain>
    </source>
</reference>
<dbReference type="AlphaFoldDB" id="A0A2T0VTN4"/>
<dbReference type="RefSeq" id="WP_106359244.1">
    <property type="nucleotide sequence ID" value="NZ_PVTP01000017.1"/>
</dbReference>
<evidence type="ECO:0000256" key="1">
    <source>
        <dbReference type="ARBA" id="ARBA00023125"/>
    </source>
</evidence>
<dbReference type="Gene3D" id="1.10.260.40">
    <property type="entry name" value="lambda repressor-like DNA-binding domains"/>
    <property type="match status" value="1"/>
</dbReference>
<comment type="caution">
    <text evidence="3">The sequence shown here is derived from an EMBL/GenBank/DDBJ whole genome shotgun (WGS) entry which is preliminary data.</text>
</comment>
<sequence>MHIVKVKATLQTKQNITNPIVDSSAEAIGARLSIVRHEYEKTQAELAQELGISLRAYHHYEKGQRSFSVELLAKIATFFELDLNWLVLGIVDEPSVDDLKHIESFTEAVDRYLKVKKIELSNAQRRAVLARWFQGRQHRRVEHRDSARIWVEMVR</sequence>
<keyword evidence="4" id="KW-1185">Reference proteome</keyword>
<dbReference type="EMBL" id="PVTP01000017">
    <property type="protein sequence ID" value="PRY74515.1"/>
    <property type="molecule type" value="Genomic_DNA"/>
</dbReference>
<protein>
    <submittedName>
        <fullName evidence="3">DNA-binding XRE family transcriptional regulator</fullName>
    </submittedName>
</protein>
<dbReference type="SUPFAM" id="SSF47413">
    <property type="entry name" value="lambda repressor-like DNA-binding domains"/>
    <property type="match status" value="1"/>
</dbReference>
<organism evidence="3 4">
    <name type="scientific">Yoonia maritima</name>
    <dbReference type="NCBI Taxonomy" id="1435347"/>
    <lineage>
        <taxon>Bacteria</taxon>
        <taxon>Pseudomonadati</taxon>
        <taxon>Pseudomonadota</taxon>
        <taxon>Alphaproteobacteria</taxon>
        <taxon>Rhodobacterales</taxon>
        <taxon>Paracoccaceae</taxon>
        <taxon>Yoonia</taxon>
    </lineage>
</organism>
<dbReference type="InterPro" id="IPR001387">
    <property type="entry name" value="Cro/C1-type_HTH"/>
</dbReference>
<evidence type="ECO:0000259" key="2">
    <source>
        <dbReference type="PROSITE" id="PS50943"/>
    </source>
</evidence>
<dbReference type="Proteomes" id="UP000238007">
    <property type="component" value="Unassembled WGS sequence"/>
</dbReference>
<evidence type="ECO:0000313" key="3">
    <source>
        <dbReference type="EMBL" id="PRY74515.1"/>
    </source>
</evidence>
<dbReference type="SMART" id="SM00530">
    <property type="entry name" value="HTH_XRE"/>
    <property type="match status" value="1"/>
</dbReference>
<feature type="domain" description="HTH cro/C1-type" evidence="2">
    <location>
        <begin position="32"/>
        <end position="86"/>
    </location>
</feature>
<name>A0A2T0VTN4_9RHOB</name>
<dbReference type="CDD" id="cd00093">
    <property type="entry name" value="HTH_XRE"/>
    <property type="match status" value="1"/>
</dbReference>
<dbReference type="Pfam" id="PF01381">
    <property type="entry name" value="HTH_3"/>
    <property type="match status" value="1"/>
</dbReference>
<accession>A0A2T0VTN4</accession>
<keyword evidence="1 3" id="KW-0238">DNA-binding</keyword>
<proteinExistence type="predicted"/>